<accession>A0A0B4XLE0</accession>
<dbReference type="RefSeq" id="WP_008734254.1">
    <property type="nucleotide sequence ID" value="NZ_CP004387.1"/>
</dbReference>
<dbReference type="CDD" id="cd00207">
    <property type="entry name" value="fer2"/>
    <property type="match status" value="1"/>
</dbReference>
<dbReference type="AlphaFoldDB" id="A0A0B4XLE0"/>
<dbReference type="CDD" id="cd06190">
    <property type="entry name" value="T4MO_e_transfer_like"/>
    <property type="match status" value="1"/>
</dbReference>
<dbReference type="HOGENOM" id="CLU_003827_7_0_6"/>
<dbReference type="SUPFAM" id="SSF63380">
    <property type="entry name" value="Riboflavin synthase domain-like"/>
    <property type="match status" value="1"/>
</dbReference>
<dbReference type="PANTHER" id="PTHR47354:SF5">
    <property type="entry name" value="PROTEIN RFBI"/>
    <property type="match status" value="1"/>
</dbReference>
<protein>
    <submittedName>
        <fullName evidence="3">Ferredoxin--NAD(+) reductase FAD/NAD(P)-binding protein</fullName>
    </submittedName>
</protein>
<dbReference type="Pfam" id="PF00175">
    <property type="entry name" value="NAD_binding_1"/>
    <property type="match status" value="1"/>
</dbReference>
<feature type="domain" description="2Fe-2S ferredoxin-type" evidence="1">
    <location>
        <begin position="2"/>
        <end position="93"/>
    </location>
</feature>
<dbReference type="STRING" id="391936.S7S_13335"/>
<reference evidence="3 4" key="1">
    <citation type="journal article" date="2012" name="J. Bacteriol.">
        <title>Genome sequence of an alkane-degrading bacterium, Alcanivorax pacificus type strain W11-5, isolated from deep sea sediment.</title>
        <authorList>
            <person name="Lai Q."/>
            <person name="Shao Z."/>
        </authorList>
    </citation>
    <scope>NUCLEOTIDE SEQUENCE [LARGE SCALE GENOMIC DNA]</scope>
    <source>
        <strain evidence="3 4">W11-5</strain>
    </source>
</reference>
<organism evidence="3 4">
    <name type="scientific">Isoalcanivorax pacificus W11-5</name>
    <dbReference type="NCBI Taxonomy" id="391936"/>
    <lineage>
        <taxon>Bacteria</taxon>
        <taxon>Pseudomonadati</taxon>
        <taxon>Pseudomonadota</taxon>
        <taxon>Gammaproteobacteria</taxon>
        <taxon>Oceanospirillales</taxon>
        <taxon>Alcanivoracaceae</taxon>
        <taxon>Isoalcanivorax</taxon>
    </lineage>
</organism>
<name>A0A0B4XLE0_9GAMM</name>
<dbReference type="GO" id="GO:0051537">
    <property type="term" value="F:2 iron, 2 sulfur cluster binding"/>
    <property type="evidence" value="ECO:0007669"/>
    <property type="project" value="InterPro"/>
</dbReference>
<evidence type="ECO:0000313" key="3">
    <source>
        <dbReference type="EMBL" id="AJD49079.1"/>
    </source>
</evidence>
<dbReference type="SUPFAM" id="SSF52343">
    <property type="entry name" value="Ferredoxin reductase-like, C-terminal NADP-linked domain"/>
    <property type="match status" value="1"/>
</dbReference>
<dbReference type="Pfam" id="PF00970">
    <property type="entry name" value="FAD_binding_6"/>
    <property type="match status" value="1"/>
</dbReference>
<dbReference type="PROSITE" id="PS00197">
    <property type="entry name" value="2FE2S_FER_1"/>
    <property type="match status" value="1"/>
</dbReference>
<sequence>MPTVHLHNTDIRFEQSEAHDTLLRAGLSQGIGLPYECNSGGCGSCKFELLDGEIEELWPDAPALTPRDIRKGRKLACQCRALGDITIRMPNDAQFVPLHRPRRQRATLVARRDVTADIIEFRFHTDAPAHFLPGQYAMLTLNGARTPRAYSMSNLGNDDGVWDFWIRRKPGGEVSEALFASLHPGDSLLLDGPYGLAHLQPASPRDVLCIAGGSGISPVLSIARGLLSDPALAERRLHFFFGARTPADICGLAELQRLPGFNERAGFHVAVSEPGASDNWHGATGFIHELVSRTLGEKLATLECYLAGPPPMVQATTRMLLLDHQVPQQQVHFDRFF</sequence>
<dbReference type="PANTHER" id="PTHR47354">
    <property type="entry name" value="NADH OXIDOREDUCTASE HCR"/>
    <property type="match status" value="1"/>
</dbReference>
<keyword evidence="4" id="KW-1185">Reference proteome</keyword>
<dbReference type="InterPro" id="IPR001041">
    <property type="entry name" value="2Fe-2S_ferredoxin-type"/>
</dbReference>
<dbReference type="InterPro" id="IPR008333">
    <property type="entry name" value="Cbr1-like_FAD-bd_dom"/>
</dbReference>
<dbReference type="PRINTS" id="PR00410">
    <property type="entry name" value="PHEHYDRXLASE"/>
</dbReference>
<dbReference type="InterPro" id="IPR036010">
    <property type="entry name" value="2Fe-2S_ferredoxin-like_sf"/>
</dbReference>
<dbReference type="InterPro" id="IPR017938">
    <property type="entry name" value="Riboflavin_synthase-like_b-brl"/>
</dbReference>
<dbReference type="PROSITE" id="PS51085">
    <property type="entry name" value="2FE2S_FER_2"/>
    <property type="match status" value="1"/>
</dbReference>
<evidence type="ECO:0000259" key="2">
    <source>
        <dbReference type="PROSITE" id="PS51384"/>
    </source>
</evidence>
<dbReference type="PROSITE" id="PS51384">
    <property type="entry name" value="FAD_FR"/>
    <property type="match status" value="1"/>
</dbReference>
<dbReference type="Gene3D" id="2.40.30.10">
    <property type="entry name" value="Translation factors"/>
    <property type="match status" value="1"/>
</dbReference>
<dbReference type="Gene3D" id="3.40.50.80">
    <property type="entry name" value="Nucleotide-binding domain of ferredoxin-NADP reductase (FNR) module"/>
    <property type="match status" value="1"/>
</dbReference>
<dbReference type="KEGG" id="apac:S7S_13335"/>
<dbReference type="InterPro" id="IPR050415">
    <property type="entry name" value="MRET"/>
</dbReference>
<evidence type="ECO:0000259" key="1">
    <source>
        <dbReference type="PROSITE" id="PS51085"/>
    </source>
</evidence>
<gene>
    <name evidence="3" type="ORF">S7S_13335</name>
</gene>
<dbReference type="SUPFAM" id="SSF54292">
    <property type="entry name" value="2Fe-2S ferredoxin-like"/>
    <property type="match status" value="1"/>
</dbReference>
<dbReference type="GO" id="GO:0016491">
    <property type="term" value="F:oxidoreductase activity"/>
    <property type="evidence" value="ECO:0007669"/>
    <property type="project" value="InterPro"/>
</dbReference>
<dbReference type="InterPro" id="IPR006058">
    <property type="entry name" value="2Fe2S_fd_BS"/>
</dbReference>
<dbReference type="Pfam" id="PF00111">
    <property type="entry name" value="Fer2"/>
    <property type="match status" value="1"/>
</dbReference>
<dbReference type="InterPro" id="IPR039261">
    <property type="entry name" value="FNR_nucleotide-bd"/>
</dbReference>
<dbReference type="EMBL" id="CP004387">
    <property type="protein sequence ID" value="AJD49079.1"/>
    <property type="molecule type" value="Genomic_DNA"/>
</dbReference>
<dbReference type="OrthoDB" id="4258484at2"/>
<dbReference type="InterPro" id="IPR001433">
    <property type="entry name" value="OxRdtase_FAD/NAD-bd"/>
</dbReference>
<dbReference type="Proteomes" id="UP000006764">
    <property type="component" value="Chromosome"/>
</dbReference>
<proteinExistence type="predicted"/>
<evidence type="ECO:0000313" key="4">
    <source>
        <dbReference type="Proteomes" id="UP000006764"/>
    </source>
</evidence>
<dbReference type="InterPro" id="IPR012675">
    <property type="entry name" value="Beta-grasp_dom_sf"/>
</dbReference>
<feature type="domain" description="FAD-binding FR-type" evidence="2">
    <location>
        <begin position="101"/>
        <end position="200"/>
    </location>
</feature>
<dbReference type="InterPro" id="IPR017927">
    <property type="entry name" value="FAD-bd_FR_type"/>
</dbReference>
<dbReference type="Gene3D" id="3.10.20.30">
    <property type="match status" value="1"/>
</dbReference>